<dbReference type="AlphaFoldDB" id="A0A3S0QKW2"/>
<comment type="caution">
    <text evidence="1">The sequence shown here is derived from an EMBL/GenBank/DDBJ whole genome shotgun (WGS) entry which is preliminary data.</text>
</comment>
<keyword evidence="2" id="KW-1185">Reference proteome</keyword>
<reference evidence="2" key="1">
    <citation type="submission" date="2018-11" db="EMBL/GenBank/DDBJ databases">
        <title>Rhizobium chutanense sp. nov., isolated from root nodules of Phaseolus vulgaris in China.</title>
        <authorList>
            <person name="Huo Y."/>
        </authorList>
    </citation>
    <scope>NUCLEOTIDE SEQUENCE [LARGE SCALE GENOMIC DNA]</scope>
    <source>
        <strain evidence="2">CCBAU 65647</strain>
    </source>
</reference>
<gene>
    <name evidence="1" type="ORF">EFQ99_32125</name>
</gene>
<dbReference type="EMBL" id="RJTH01000022">
    <property type="protein sequence ID" value="RUM18870.1"/>
    <property type="molecule type" value="Genomic_DNA"/>
</dbReference>
<name>A0A3S0QKW2_9HYPH</name>
<accession>A0A3S0QKW2</accession>
<proteinExistence type="predicted"/>
<protein>
    <submittedName>
        <fullName evidence="1">Uncharacterized protein</fullName>
    </submittedName>
</protein>
<organism evidence="1 2">
    <name type="scientific">Rhizobium vallis</name>
    <dbReference type="NCBI Taxonomy" id="634290"/>
    <lineage>
        <taxon>Bacteria</taxon>
        <taxon>Pseudomonadati</taxon>
        <taxon>Pseudomonadota</taxon>
        <taxon>Alphaproteobacteria</taxon>
        <taxon>Hyphomicrobiales</taxon>
        <taxon>Rhizobiaceae</taxon>
        <taxon>Rhizobium/Agrobacterium group</taxon>
        <taxon>Rhizobium</taxon>
    </lineage>
</organism>
<dbReference type="Proteomes" id="UP000278823">
    <property type="component" value="Unassembled WGS sequence"/>
</dbReference>
<sequence length="91" mass="10062">MRAAHLSMRNVERCRTKAQESLILRRVGHKAEASKDEAGALVGRMQKQRCGACFEAPPFRAAHLNMRGVGGCRAVDCGIDDVMTLPRWRPG</sequence>
<evidence type="ECO:0000313" key="1">
    <source>
        <dbReference type="EMBL" id="RUM18870.1"/>
    </source>
</evidence>
<evidence type="ECO:0000313" key="2">
    <source>
        <dbReference type="Proteomes" id="UP000278823"/>
    </source>
</evidence>